<keyword evidence="2" id="KW-1133">Transmembrane helix</keyword>
<feature type="transmembrane region" description="Helical" evidence="2">
    <location>
        <begin position="43"/>
        <end position="66"/>
    </location>
</feature>
<evidence type="ECO:0000256" key="1">
    <source>
        <dbReference type="SAM" id="MobiDB-lite"/>
    </source>
</evidence>
<reference evidence="3" key="1">
    <citation type="submission" date="2023-06" db="EMBL/GenBank/DDBJ databases">
        <title>Genome-scale phylogeny and comparative genomics of the fungal order Sordariales.</title>
        <authorList>
            <consortium name="Lawrence Berkeley National Laboratory"/>
            <person name="Hensen N."/>
            <person name="Bonometti L."/>
            <person name="Westerberg I."/>
            <person name="Brannstrom I.O."/>
            <person name="Guillou S."/>
            <person name="Cros-Aarteil S."/>
            <person name="Calhoun S."/>
            <person name="Haridas S."/>
            <person name="Kuo A."/>
            <person name="Mondo S."/>
            <person name="Pangilinan J."/>
            <person name="Riley R."/>
            <person name="Labutti K."/>
            <person name="Andreopoulos B."/>
            <person name="Lipzen A."/>
            <person name="Chen C."/>
            <person name="Yanf M."/>
            <person name="Daum C."/>
            <person name="Ng V."/>
            <person name="Clum A."/>
            <person name="Steindorff A."/>
            <person name="Ohm R."/>
            <person name="Martin F."/>
            <person name="Silar P."/>
            <person name="Natvig D."/>
            <person name="Lalanne C."/>
            <person name="Gautier V."/>
            <person name="Ament-Velasquez S.L."/>
            <person name="Kruys A."/>
            <person name="Hutchinson M.I."/>
            <person name="Powell A.J."/>
            <person name="Barry K."/>
            <person name="Miller A.N."/>
            <person name="Grigoriev I.V."/>
            <person name="Debuchy R."/>
            <person name="Gladieux P."/>
            <person name="Thoren M.H."/>
            <person name="Johannesson H."/>
        </authorList>
    </citation>
    <scope>NUCLEOTIDE SEQUENCE</scope>
    <source>
        <strain evidence="3">PSN4</strain>
    </source>
</reference>
<gene>
    <name evidence="3" type="ORF">QBC47DRAFT_370960</name>
</gene>
<dbReference type="EMBL" id="MU839828">
    <property type="protein sequence ID" value="KAK1759035.1"/>
    <property type="molecule type" value="Genomic_DNA"/>
</dbReference>
<protein>
    <submittedName>
        <fullName evidence="3">Uncharacterized protein</fullName>
    </submittedName>
</protein>
<proteinExistence type="predicted"/>
<evidence type="ECO:0000313" key="4">
    <source>
        <dbReference type="Proteomes" id="UP001239445"/>
    </source>
</evidence>
<dbReference type="Proteomes" id="UP001239445">
    <property type="component" value="Unassembled WGS sequence"/>
</dbReference>
<evidence type="ECO:0000256" key="2">
    <source>
        <dbReference type="SAM" id="Phobius"/>
    </source>
</evidence>
<organism evidence="3 4">
    <name type="scientific">Echria macrotheca</name>
    <dbReference type="NCBI Taxonomy" id="438768"/>
    <lineage>
        <taxon>Eukaryota</taxon>
        <taxon>Fungi</taxon>
        <taxon>Dikarya</taxon>
        <taxon>Ascomycota</taxon>
        <taxon>Pezizomycotina</taxon>
        <taxon>Sordariomycetes</taxon>
        <taxon>Sordariomycetidae</taxon>
        <taxon>Sordariales</taxon>
        <taxon>Schizotheciaceae</taxon>
        <taxon>Echria</taxon>
    </lineage>
</organism>
<feature type="region of interest" description="Disordered" evidence="1">
    <location>
        <begin position="1"/>
        <end position="26"/>
    </location>
</feature>
<feature type="compositionally biased region" description="Polar residues" evidence="1">
    <location>
        <begin position="1"/>
        <end position="22"/>
    </location>
</feature>
<evidence type="ECO:0000313" key="3">
    <source>
        <dbReference type="EMBL" id="KAK1759035.1"/>
    </source>
</evidence>
<sequence length="288" mass="32639">MLTPRTVFSSSPRIANTSTPRTAETKETLNCRHAERVIMIWQFLRLIAGFITTLAIVTAADLFRLYNSVSKLVTTETTKLFTLQDIPPDVRKPKSLLSEVATLPENGNWIVAYERVASRPVRRCELISGPSPGWLLTRYIRATMTAFSGTPQVFLLKRMLPRDDGDTRRTFQREWIQTLDFNEGDRVNGFWRVAHRGRCGGEEERVELVMDAPAGYQGPVVQGVVVVGMETAGRDGVVFVNETWMWREKDERKVLLESAAGKWLHGLLSSWLVTRGLDALLKTDEKEE</sequence>
<accession>A0AAJ0BIS0</accession>
<dbReference type="AlphaFoldDB" id="A0AAJ0BIS0"/>
<comment type="caution">
    <text evidence="3">The sequence shown here is derived from an EMBL/GenBank/DDBJ whole genome shotgun (WGS) entry which is preliminary data.</text>
</comment>
<keyword evidence="2" id="KW-0812">Transmembrane</keyword>
<keyword evidence="4" id="KW-1185">Reference proteome</keyword>
<keyword evidence="2" id="KW-0472">Membrane</keyword>
<name>A0AAJ0BIS0_9PEZI</name>